<dbReference type="RefSeq" id="WP_066663446.1">
    <property type="nucleotide sequence ID" value="NZ_CBCSCL010000024.1"/>
</dbReference>
<dbReference type="UniPathway" id="UPA00232"/>
<dbReference type="PANTHER" id="PTHR43876">
    <property type="entry name" value="UBIQUINONE BIOSYNTHESIS MONOOXYGENASE COQ6, MITOCHONDRIAL"/>
    <property type="match status" value="1"/>
</dbReference>
<evidence type="ECO:0000259" key="8">
    <source>
        <dbReference type="Pfam" id="PF01494"/>
    </source>
</evidence>
<keyword evidence="6" id="KW-0560">Oxidoreductase</keyword>
<organism evidence="9 10">
    <name type="scientific">Bordetella flabilis</name>
    <dbReference type="NCBI Taxonomy" id="463014"/>
    <lineage>
        <taxon>Bacteria</taxon>
        <taxon>Pseudomonadati</taxon>
        <taxon>Pseudomonadota</taxon>
        <taxon>Betaproteobacteria</taxon>
        <taxon>Burkholderiales</taxon>
        <taxon>Alcaligenaceae</taxon>
        <taxon>Bordetella</taxon>
    </lineage>
</organism>
<evidence type="ECO:0000256" key="3">
    <source>
        <dbReference type="ARBA" id="ARBA00005349"/>
    </source>
</evidence>
<dbReference type="InterPro" id="IPR036188">
    <property type="entry name" value="FAD/NAD-bd_sf"/>
</dbReference>
<dbReference type="GO" id="GO:0004497">
    <property type="term" value="F:monooxygenase activity"/>
    <property type="evidence" value="ECO:0007669"/>
    <property type="project" value="UniProtKB-KW"/>
</dbReference>
<comment type="cofactor">
    <cofactor evidence="1">
        <name>FAD</name>
        <dbReference type="ChEBI" id="CHEBI:57692"/>
    </cofactor>
</comment>
<sequence length="389" mass="41201">MTQQIIVCGAGIVGLATALALARRRQAVTVLAPAARVPPAPAAHYHPRVYALSPASQRFLASLGIWDALPASRLTPVDAMEIHGDADGSVTLDAWQAAQPHLAWIVEAAEIERVLAQAVRLSGIPWVEDRCVGYQRGVILTENGAQLRAELAIGADGAASPLRAAAGLAQQSVPYDAVGLVTHLDAGLAHHGRALQWFRDDGVLALLPLPDTARGPQVSMVWSAPADLARSLLALPADEQAERVQTFLSLATHGRLGELRMNIGLHGFPLFHEHAQMVAQGVALAGDAAHRVHPLAGQGLNLGLGDAEALATIVAQREPYRGAGDLPVLRRYQRARAEPVLAMRLVTDGLHRLFASRSAPAAWLRNAGMRGVDALPLLKRILIQQASGG</sequence>
<dbReference type="OrthoDB" id="9769565at2"/>
<evidence type="ECO:0000256" key="4">
    <source>
        <dbReference type="ARBA" id="ARBA00022630"/>
    </source>
</evidence>
<feature type="domain" description="FAD-binding" evidence="8">
    <location>
        <begin position="4"/>
        <end position="338"/>
    </location>
</feature>
<comment type="similarity">
    <text evidence="3">Belongs to the UbiH/COQ6 family.</text>
</comment>
<evidence type="ECO:0000256" key="2">
    <source>
        <dbReference type="ARBA" id="ARBA00004749"/>
    </source>
</evidence>
<dbReference type="NCBIfam" id="TIGR01988">
    <property type="entry name" value="Ubi-OHases"/>
    <property type="match status" value="1"/>
</dbReference>
<dbReference type="InterPro" id="IPR051205">
    <property type="entry name" value="UbiH/COQ6_monooxygenase"/>
</dbReference>
<evidence type="ECO:0000313" key="9">
    <source>
        <dbReference type="EMBL" id="ANN79778.1"/>
    </source>
</evidence>
<dbReference type="PROSITE" id="PS01304">
    <property type="entry name" value="UBIH"/>
    <property type="match status" value="1"/>
</dbReference>
<dbReference type="GO" id="GO:0016705">
    <property type="term" value="F:oxidoreductase activity, acting on paired donors, with incorporation or reduction of molecular oxygen"/>
    <property type="evidence" value="ECO:0007669"/>
    <property type="project" value="InterPro"/>
</dbReference>
<evidence type="ECO:0000256" key="1">
    <source>
        <dbReference type="ARBA" id="ARBA00001974"/>
    </source>
</evidence>
<dbReference type="GO" id="GO:0006744">
    <property type="term" value="P:ubiquinone biosynthetic process"/>
    <property type="evidence" value="ECO:0007669"/>
    <property type="project" value="UniProtKB-UniPathway"/>
</dbReference>
<keyword evidence="4" id="KW-0285">Flavoprotein</keyword>
<dbReference type="InterPro" id="IPR002938">
    <property type="entry name" value="FAD-bd"/>
</dbReference>
<dbReference type="InterPro" id="IPR010971">
    <property type="entry name" value="UbiH/COQ6"/>
</dbReference>
<dbReference type="GO" id="GO:0071949">
    <property type="term" value="F:FAD binding"/>
    <property type="evidence" value="ECO:0007669"/>
    <property type="project" value="InterPro"/>
</dbReference>
<keyword evidence="7" id="KW-0503">Monooxygenase</keyword>
<reference evidence="9 10" key="1">
    <citation type="submission" date="2016-06" db="EMBL/GenBank/DDBJ databases">
        <title>Complete genome sequences of Bordetella bronchialis and Bordetella flabilis.</title>
        <authorList>
            <person name="LiPuma J.J."/>
            <person name="Spilker T."/>
        </authorList>
    </citation>
    <scope>NUCLEOTIDE SEQUENCE [LARGE SCALE GENOMIC DNA]</scope>
    <source>
        <strain evidence="9 10">AU10664</strain>
    </source>
</reference>
<evidence type="ECO:0000313" key="10">
    <source>
        <dbReference type="Proteomes" id="UP000091926"/>
    </source>
</evidence>
<dbReference type="PANTHER" id="PTHR43876:SF7">
    <property type="entry name" value="UBIQUINONE BIOSYNTHESIS MONOOXYGENASE COQ6, MITOCHONDRIAL"/>
    <property type="match status" value="1"/>
</dbReference>
<dbReference type="STRING" id="463014.BAU07_24035"/>
<evidence type="ECO:0000256" key="5">
    <source>
        <dbReference type="ARBA" id="ARBA00022827"/>
    </source>
</evidence>
<dbReference type="SUPFAM" id="SSF51905">
    <property type="entry name" value="FAD/NAD(P)-binding domain"/>
    <property type="match status" value="1"/>
</dbReference>
<dbReference type="Pfam" id="PF01494">
    <property type="entry name" value="FAD_binding_3"/>
    <property type="match status" value="1"/>
</dbReference>
<dbReference type="KEGG" id="bfz:BAU07_24035"/>
<dbReference type="Proteomes" id="UP000091926">
    <property type="component" value="Chromosome"/>
</dbReference>
<dbReference type="EMBL" id="CP016172">
    <property type="protein sequence ID" value="ANN79778.1"/>
    <property type="molecule type" value="Genomic_DNA"/>
</dbReference>
<dbReference type="NCBIfam" id="NF005790">
    <property type="entry name" value="PRK07608.1-5"/>
    <property type="match status" value="1"/>
</dbReference>
<evidence type="ECO:0000256" key="6">
    <source>
        <dbReference type="ARBA" id="ARBA00023002"/>
    </source>
</evidence>
<protein>
    <submittedName>
        <fullName evidence="9">Ubiquinone biosynthesis protein UbiH</fullName>
    </submittedName>
</protein>
<dbReference type="PRINTS" id="PR00420">
    <property type="entry name" value="RNGMNOXGNASE"/>
</dbReference>
<keyword evidence="5" id="KW-0274">FAD</keyword>
<accession>A0A193GJL0</accession>
<gene>
    <name evidence="9" type="ORF">BAU07_24035</name>
</gene>
<comment type="pathway">
    <text evidence="2">Cofactor biosynthesis; ubiquinone biosynthesis.</text>
</comment>
<name>A0A193GJL0_9BORD</name>
<dbReference type="AlphaFoldDB" id="A0A193GJL0"/>
<keyword evidence="9" id="KW-0830">Ubiquinone</keyword>
<keyword evidence="10" id="KW-1185">Reference proteome</keyword>
<dbReference type="Gene3D" id="3.50.50.60">
    <property type="entry name" value="FAD/NAD(P)-binding domain"/>
    <property type="match status" value="2"/>
</dbReference>
<dbReference type="InterPro" id="IPR018168">
    <property type="entry name" value="Ubi_Hdrlase_CS"/>
</dbReference>
<proteinExistence type="inferred from homology"/>
<evidence type="ECO:0000256" key="7">
    <source>
        <dbReference type="ARBA" id="ARBA00023033"/>
    </source>
</evidence>